<dbReference type="EMBL" id="CP025096">
    <property type="protein sequence ID" value="AUD05990.1"/>
    <property type="molecule type" value="Genomic_DNA"/>
</dbReference>
<keyword evidence="1" id="KW-0472">Membrane</keyword>
<dbReference type="RefSeq" id="WP_100992541.1">
    <property type="nucleotide sequence ID" value="NZ_CP025096.1"/>
</dbReference>
<feature type="transmembrane region" description="Helical" evidence="1">
    <location>
        <begin position="185"/>
        <end position="208"/>
    </location>
</feature>
<evidence type="ECO:0000313" key="3">
    <source>
        <dbReference type="Proteomes" id="UP000232883"/>
    </source>
</evidence>
<organism evidence="2 3">
    <name type="scientific">Spirosoma pollinicola</name>
    <dbReference type="NCBI Taxonomy" id="2057025"/>
    <lineage>
        <taxon>Bacteria</taxon>
        <taxon>Pseudomonadati</taxon>
        <taxon>Bacteroidota</taxon>
        <taxon>Cytophagia</taxon>
        <taxon>Cytophagales</taxon>
        <taxon>Cytophagaceae</taxon>
        <taxon>Spirosoma</taxon>
    </lineage>
</organism>
<name>A0A2K8Z815_9BACT</name>
<dbReference type="KEGG" id="spir:CWM47_31580"/>
<evidence type="ECO:0000313" key="2">
    <source>
        <dbReference type="EMBL" id="AUD05990.1"/>
    </source>
</evidence>
<sequence length="301" mass="34169">MTTPSLIVEQHLHPTDEQVTCLNCDHAYAGQYCNKCGQQAETHRVDWRYLGHEITESLWGVDRGILFTLRELLIRPGYSIREFLAGRRVNHYRPLALLLMLAAIYVFVSQGLHVDFLKTSQSMYDNARVKADSPAHLKQKEILTSYFQFLDENQQFSDLAMVPFVAFWCWLLFRRIGYNYPEQLVAQTFIANFNLLFSLVMLLAFWALGDSTNVISSIMGASLLIQLGYIGFAYVQLFKGKLKPLSIALRSVSAYLLGYASFMLFTGLVVFTYTIVLMISSEPTKALPKKAVPATSQHAHS</sequence>
<gene>
    <name evidence="2" type="ORF">CWM47_31580</name>
</gene>
<proteinExistence type="predicted"/>
<feature type="transmembrane region" description="Helical" evidence="1">
    <location>
        <begin position="256"/>
        <end position="279"/>
    </location>
</feature>
<feature type="transmembrane region" description="Helical" evidence="1">
    <location>
        <begin position="214"/>
        <end position="235"/>
    </location>
</feature>
<reference evidence="2 3" key="1">
    <citation type="submission" date="2017-11" db="EMBL/GenBank/DDBJ databases">
        <title>Taxonomic description and genome sequences of Spirosoma HA7 sp. nov., isolated from pollen microhabitat of Corylus avellana.</title>
        <authorList>
            <person name="Ambika Manirajan B."/>
            <person name="Suarez C."/>
            <person name="Ratering S."/>
            <person name="Geissler-Plaum R."/>
            <person name="Cardinale M."/>
            <person name="Sylvia S."/>
        </authorList>
    </citation>
    <scope>NUCLEOTIDE SEQUENCE [LARGE SCALE GENOMIC DNA]</scope>
    <source>
        <strain evidence="2 3">HA7</strain>
    </source>
</reference>
<protein>
    <recommendedName>
        <fullName evidence="4">DUF3667 domain-containing protein</fullName>
    </recommendedName>
</protein>
<dbReference type="Proteomes" id="UP000232883">
    <property type="component" value="Chromosome"/>
</dbReference>
<evidence type="ECO:0008006" key="4">
    <source>
        <dbReference type="Google" id="ProtNLM"/>
    </source>
</evidence>
<dbReference type="InterPro" id="IPR022134">
    <property type="entry name" value="DUF3667"/>
</dbReference>
<dbReference type="OrthoDB" id="7446256at2"/>
<evidence type="ECO:0000256" key="1">
    <source>
        <dbReference type="SAM" id="Phobius"/>
    </source>
</evidence>
<keyword evidence="1" id="KW-0812">Transmembrane</keyword>
<dbReference type="AlphaFoldDB" id="A0A2K8Z815"/>
<keyword evidence="1" id="KW-1133">Transmembrane helix</keyword>
<accession>A0A2K8Z815</accession>
<feature type="transmembrane region" description="Helical" evidence="1">
    <location>
        <begin position="95"/>
        <end position="114"/>
    </location>
</feature>
<dbReference type="Pfam" id="PF12412">
    <property type="entry name" value="DUF3667"/>
    <property type="match status" value="1"/>
</dbReference>
<keyword evidence="3" id="KW-1185">Reference proteome</keyword>
<feature type="transmembrane region" description="Helical" evidence="1">
    <location>
        <begin position="156"/>
        <end position="173"/>
    </location>
</feature>